<proteinExistence type="predicted"/>
<dbReference type="EMBL" id="BNDZ01000003">
    <property type="protein sequence ID" value="GHI44817.1"/>
    <property type="molecule type" value="Genomic_DNA"/>
</dbReference>
<dbReference type="Proteomes" id="UP001051844">
    <property type="component" value="Unassembled WGS sequence"/>
</dbReference>
<gene>
    <name evidence="2" type="ORF">ScoT_09910</name>
</gene>
<evidence type="ECO:0000256" key="1">
    <source>
        <dbReference type="SAM" id="MobiDB-lite"/>
    </source>
</evidence>
<evidence type="ECO:0000313" key="3">
    <source>
        <dbReference type="Proteomes" id="UP001051844"/>
    </source>
</evidence>
<accession>A0AA37BUD7</accession>
<protein>
    <recommendedName>
        <fullName evidence="4">YCII-related domain-containing protein</fullName>
    </recommendedName>
</protein>
<sequence>MPRGWRCAAPGRLALPRSRVRRERRTAARAPWGTAHETPEALVPHLLRLHRTAPGEAAGPHAPGRTAPTEDGGAILAHGTDRAGIERIAAEDPFVAHGVAEYAVTTTLTPGRVHPARARLLAEDS</sequence>
<feature type="compositionally biased region" description="Low complexity" evidence="1">
    <location>
        <begin position="54"/>
        <end position="64"/>
    </location>
</feature>
<reference evidence="2" key="1">
    <citation type="submission" date="2022-09" db="EMBL/GenBank/DDBJ databases">
        <title>Whole genome shotgun sequence of Streptomyces albidoflavus NBRC 12854.</title>
        <authorList>
            <person name="Komaki H."/>
            <person name="Tamura T."/>
        </authorList>
    </citation>
    <scope>NUCLEOTIDE SEQUENCE</scope>
    <source>
        <strain evidence="2">NBRC 12854</strain>
    </source>
</reference>
<evidence type="ECO:0008006" key="4">
    <source>
        <dbReference type="Google" id="ProtNLM"/>
    </source>
</evidence>
<organism evidence="2 3">
    <name type="scientific">Streptomyces albidoflavus</name>
    <dbReference type="NCBI Taxonomy" id="1886"/>
    <lineage>
        <taxon>Bacteria</taxon>
        <taxon>Bacillati</taxon>
        <taxon>Actinomycetota</taxon>
        <taxon>Actinomycetes</taxon>
        <taxon>Kitasatosporales</taxon>
        <taxon>Streptomycetaceae</taxon>
        <taxon>Streptomyces</taxon>
        <taxon>Streptomyces albidoflavus group</taxon>
    </lineage>
</organism>
<dbReference type="AlphaFoldDB" id="A0AA37BUD7"/>
<feature type="region of interest" description="Disordered" evidence="1">
    <location>
        <begin position="16"/>
        <end position="76"/>
    </location>
</feature>
<evidence type="ECO:0000313" key="2">
    <source>
        <dbReference type="EMBL" id="GHI44817.1"/>
    </source>
</evidence>
<name>A0AA37BUD7_9ACTN</name>
<comment type="caution">
    <text evidence="2">The sequence shown here is derived from an EMBL/GenBank/DDBJ whole genome shotgun (WGS) entry which is preliminary data.</text>
</comment>